<keyword evidence="6 10" id="KW-0032">Aminotransferase</keyword>
<comment type="pathway">
    <text evidence="2">Amine and polyamine biosynthesis; ectoine biosynthesis; L-ectoine from L-aspartate 4-semialdehyde: step 1/3.</text>
</comment>
<dbReference type="FunFam" id="3.40.640.10:FF:000004">
    <property type="entry name" value="Acetylornithine aminotransferase"/>
    <property type="match status" value="1"/>
</dbReference>
<gene>
    <name evidence="10" type="ORF">BAU08_20345</name>
</gene>
<reference evidence="10 11" key="1">
    <citation type="submission" date="2016-06" db="EMBL/GenBank/DDBJ databases">
        <title>Complete genome sequences of Bordetella bronchialis and Bordetella flabilis.</title>
        <authorList>
            <person name="LiPuma J.J."/>
            <person name="Spilker T."/>
        </authorList>
    </citation>
    <scope>NUCLEOTIDE SEQUENCE [LARGE SCALE GENOMIC DNA]</scope>
    <source>
        <strain evidence="10 11">AU17976</strain>
    </source>
</reference>
<name>A0A193G2C6_9BORD</name>
<comment type="catalytic activity">
    <reaction evidence="8">
        <text>L-2,4-diaminobutanoate + 2-oxoglutarate = L-aspartate 4-semialdehyde + L-glutamate</text>
        <dbReference type="Rhea" id="RHEA:11160"/>
        <dbReference type="ChEBI" id="CHEBI:16810"/>
        <dbReference type="ChEBI" id="CHEBI:29985"/>
        <dbReference type="ChEBI" id="CHEBI:58761"/>
        <dbReference type="ChEBI" id="CHEBI:537519"/>
        <dbReference type="EC" id="2.6.1.76"/>
    </reaction>
</comment>
<dbReference type="STRING" id="463025.BAU08_20345"/>
<dbReference type="PANTHER" id="PTHR43094">
    <property type="entry name" value="AMINOTRANSFERASE"/>
    <property type="match status" value="1"/>
</dbReference>
<evidence type="ECO:0000256" key="7">
    <source>
        <dbReference type="ARBA" id="ARBA00022898"/>
    </source>
</evidence>
<keyword evidence="10" id="KW-0808">Transferase</keyword>
<dbReference type="PROSITE" id="PS00600">
    <property type="entry name" value="AA_TRANSFER_CLASS_3"/>
    <property type="match status" value="1"/>
</dbReference>
<dbReference type="Gene3D" id="3.90.1150.10">
    <property type="entry name" value="Aspartate Aminotransferase, domain 1"/>
    <property type="match status" value="1"/>
</dbReference>
<evidence type="ECO:0000256" key="1">
    <source>
        <dbReference type="ARBA" id="ARBA00001933"/>
    </source>
</evidence>
<dbReference type="RefSeq" id="WP_066671320.1">
    <property type="nucleotide sequence ID" value="NZ_CP016171.1"/>
</dbReference>
<accession>A0A193G2C6</accession>
<dbReference type="InterPro" id="IPR015421">
    <property type="entry name" value="PyrdxlP-dep_Trfase_major"/>
</dbReference>
<dbReference type="CDD" id="cd00610">
    <property type="entry name" value="OAT_like"/>
    <property type="match status" value="1"/>
</dbReference>
<evidence type="ECO:0000256" key="4">
    <source>
        <dbReference type="ARBA" id="ARBA00013155"/>
    </source>
</evidence>
<dbReference type="GO" id="GO:0045303">
    <property type="term" value="F:diaminobutyrate-2-oxoglutarate transaminase activity"/>
    <property type="evidence" value="ECO:0007669"/>
    <property type="project" value="UniProtKB-EC"/>
</dbReference>
<evidence type="ECO:0000256" key="6">
    <source>
        <dbReference type="ARBA" id="ARBA00022576"/>
    </source>
</evidence>
<evidence type="ECO:0000256" key="8">
    <source>
        <dbReference type="ARBA" id="ARBA00049111"/>
    </source>
</evidence>
<evidence type="ECO:0000313" key="11">
    <source>
        <dbReference type="Proteomes" id="UP000092213"/>
    </source>
</evidence>
<dbReference type="GO" id="GO:0030170">
    <property type="term" value="F:pyridoxal phosphate binding"/>
    <property type="evidence" value="ECO:0007669"/>
    <property type="project" value="InterPro"/>
</dbReference>
<dbReference type="Gene3D" id="3.40.640.10">
    <property type="entry name" value="Type I PLP-dependent aspartate aminotransferase-like (Major domain)"/>
    <property type="match status" value="1"/>
</dbReference>
<dbReference type="Pfam" id="PF00202">
    <property type="entry name" value="Aminotran_3"/>
    <property type="match status" value="1"/>
</dbReference>
<evidence type="ECO:0000256" key="5">
    <source>
        <dbReference type="ARBA" id="ARBA00014798"/>
    </source>
</evidence>
<dbReference type="EC" id="2.6.1.76" evidence="4"/>
<keyword evidence="7 9" id="KW-0663">Pyridoxal phosphate</keyword>
<dbReference type="EMBL" id="CP016171">
    <property type="protein sequence ID" value="ANN73384.1"/>
    <property type="molecule type" value="Genomic_DNA"/>
</dbReference>
<evidence type="ECO:0000256" key="9">
    <source>
        <dbReference type="RuleBase" id="RU003560"/>
    </source>
</evidence>
<comment type="similarity">
    <text evidence="3 9">Belongs to the class-III pyridoxal-phosphate-dependent aminotransferase family.</text>
</comment>
<dbReference type="InterPro" id="IPR015424">
    <property type="entry name" value="PyrdxlP-dep_Trfase"/>
</dbReference>
<dbReference type="InterPro" id="IPR005814">
    <property type="entry name" value="Aminotrans_3"/>
</dbReference>
<dbReference type="Proteomes" id="UP000092213">
    <property type="component" value="Chromosome"/>
</dbReference>
<dbReference type="InterPro" id="IPR049704">
    <property type="entry name" value="Aminotrans_3_PPA_site"/>
</dbReference>
<protein>
    <recommendedName>
        <fullName evidence="5">Diaminobutyrate--2-oxoglutarate transaminase</fullName>
        <ecNumber evidence="4">2.6.1.76</ecNumber>
    </recommendedName>
</protein>
<dbReference type="PANTHER" id="PTHR43094:SF1">
    <property type="entry name" value="AMINOTRANSFERASE CLASS-III"/>
    <property type="match status" value="1"/>
</dbReference>
<evidence type="ECO:0000256" key="2">
    <source>
        <dbReference type="ARBA" id="ARBA00004946"/>
    </source>
</evidence>
<evidence type="ECO:0000256" key="3">
    <source>
        <dbReference type="ARBA" id="ARBA00008954"/>
    </source>
</evidence>
<proteinExistence type="inferred from homology"/>
<comment type="cofactor">
    <cofactor evidence="1">
        <name>pyridoxal 5'-phosphate</name>
        <dbReference type="ChEBI" id="CHEBI:597326"/>
    </cofactor>
</comment>
<dbReference type="SUPFAM" id="SSF53383">
    <property type="entry name" value="PLP-dependent transferases"/>
    <property type="match status" value="1"/>
</dbReference>
<organism evidence="10 11">
    <name type="scientific">Bordetella bronchialis</name>
    <dbReference type="NCBI Taxonomy" id="463025"/>
    <lineage>
        <taxon>Bacteria</taxon>
        <taxon>Pseudomonadati</taxon>
        <taxon>Pseudomonadota</taxon>
        <taxon>Betaproteobacteria</taxon>
        <taxon>Burkholderiales</taxon>
        <taxon>Alcaligenaceae</taxon>
        <taxon>Bordetella</taxon>
    </lineage>
</organism>
<sequence>MPNSEYVFKISDIDVLLKQPLGARPPLVDRARGVYIYDTAGREYLDGSGGAMTVSIGHGVREVLDAMHAQAEKACFTYRTHFTNAAAETLARTLVDLAPAGISHAFFVNSGSEATELALRTARQYWRDRGRPGKAHVLGRAISYHGMTMGALSMSGHTARRADYGDLLHAFAVAPPPYPYRFPLSGRDAEGHGAMVWDRILREYGADKVAAVIVEPVVGAAGGALTPEIGYLRTLREICDRHEVLLISDEVITGMGRTGTWFGCDHDGIAPDMIATGKGMTSGYTPMGAVLFHQRIVETFAATGKTVPFGHTFSANPLSAATCLAVVDYMRKNDVLANVAARARQMEAGLRRLADRFPWVADIRGRGLMWGFEFVTDPVARTPPDPALNANTRFTAHCFDAGLIVYTAGIPPLNNATLLAPPLVITEAEMQDLLARLERGLTTFGAEMGYADHNAAR</sequence>
<dbReference type="AlphaFoldDB" id="A0A193G2C6"/>
<evidence type="ECO:0000313" key="10">
    <source>
        <dbReference type="EMBL" id="ANN73384.1"/>
    </source>
</evidence>
<dbReference type="InterPro" id="IPR015422">
    <property type="entry name" value="PyrdxlP-dep_Trfase_small"/>
</dbReference>